<evidence type="ECO:0000313" key="2">
    <source>
        <dbReference type="EMBL" id="MBW8482374.1"/>
    </source>
</evidence>
<accession>A0ABS7FPS3</accession>
<keyword evidence="3" id="KW-1185">Reference proteome</keyword>
<comment type="caution">
    <text evidence="2">The sequence shown here is derived from an EMBL/GenBank/DDBJ whole genome shotgun (WGS) entry which is preliminary data.</text>
</comment>
<dbReference type="EMBL" id="JAIBOA010000004">
    <property type="protein sequence ID" value="MBW8482374.1"/>
    <property type="molecule type" value="Genomic_DNA"/>
</dbReference>
<gene>
    <name evidence="2" type="ORF">K1Y72_08375</name>
</gene>
<organism evidence="2 3">
    <name type="scientific">Actinomadura parmotrematis</name>
    <dbReference type="NCBI Taxonomy" id="2864039"/>
    <lineage>
        <taxon>Bacteria</taxon>
        <taxon>Bacillati</taxon>
        <taxon>Actinomycetota</taxon>
        <taxon>Actinomycetes</taxon>
        <taxon>Streptosporangiales</taxon>
        <taxon>Thermomonosporaceae</taxon>
        <taxon>Actinomadura</taxon>
    </lineage>
</organism>
<sequence length="62" mass="6870">MGWSYRKSFKMGPVKINLSRHGVGHSVGGRAGRVTTSADGRKTMTLRIPGTGISWRRQIKSR</sequence>
<evidence type="ECO:0000259" key="1">
    <source>
        <dbReference type="Pfam" id="PF14020"/>
    </source>
</evidence>
<dbReference type="Pfam" id="PF14020">
    <property type="entry name" value="DUF4236"/>
    <property type="match status" value="1"/>
</dbReference>
<evidence type="ECO:0000313" key="3">
    <source>
        <dbReference type="Proteomes" id="UP000774570"/>
    </source>
</evidence>
<reference evidence="2 3" key="1">
    <citation type="submission" date="2021-07" db="EMBL/GenBank/DDBJ databases">
        <title>Actinomadura sp. PM05-2 isolated from lichen.</title>
        <authorList>
            <person name="Somphong A."/>
            <person name="Phongsopitanun W."/>
            <person name="Tanasupawat S."/>
            <person name="Peongsungnone V."/>
        </authorList>
    </citation>
    <scope>NUCLEOTIDE SEQUENCE [LARGE SCALE GENOMIC DNA]</scope>
    <source>
        <strain evidence="2 3">PM05-2</strain>
    </source>
</reference>
<dbReference type="InterPro" id="IPR025330">
    <property type="entry name" value="DUF4236"/>
</dbReference>
<name>A0ABS7FPS3_9ACTN</name>
<proteinExistence type="predicted"/>
<feature type="domain" description="DUF4236" evidence="1">
    <location>
        <begin position="3"/>
        <end position="56"/>
    </location>
</feature>
<protein>
    <submittedName>
        <fullName evidence="2">DUF4236 domain-containing protein</fullName>
    </submittedName>
</protein>
<dbReference type="Proteomes" id="UP000774570">
    <property type="component" value="Unassembled WGS sequence"/>
</dbReference>